<sequence length="334" mass="36223">MATTIISPTRAVSTTAQSGATSVPVRLVPRRRPGRWAAAAVVAVLGAMLVNTLLTNQRFEWPIVAHYFTQAAVLKGLWLTLWLTAVTFAAGFVLGIGLAAMRLWGGPLLRAVSFGFVWLVRSVPPLVLLLFWFQLASLYPRLSLGIPFGPEFVTVDTTHLISGIVAAIIALTLDVAAFAAEIVRGGLVSVPPGQTEAARSLGLGPRRIFRRIVLPQAMPAIIPGSGNLLIGLLKSTSLVSVIAVTDVLYSVQLVYNQNFKVMPLLLVATTWYVVITSVLAVGQYFVERRFSRGRRDARPFREILRDAARLRPRLPRTTAPPTVPVSADSAGERR</sequence>
<dbReference type="GO" id="GO:0055085">
    <property type="term" value="P:transmembrane transport"/>
    <property type="evidence" value="ECO:0007669"/>
    <property type="project" value="InterPro"/>
</dbReference>
<dbReference type="PANTHER" id="PTHR30614">
    <property type="entry name" value="MEMBRANE COMPONENT OF AMINO ACID ABC TRANSPORTER"/>
    <property type="match status" value="1"/>
</dbReference>
<keyword evidence="3" id="KW-0029">Amino-acid transport</keyword>
<dbReference type="InterPro" id="IPR043429">
    <property type="entry name" value="ArtM/GltK/GlnP/TcyL/YhdX-like"/>
</dbReference>
<feature type="transmembrane region" description="Helical" evidence="6">
    <location>
        <begin position="159"/>
        <end position="180"/>
    </location>
</feature>
<keyword evidence="4 6" id="KW-1133">Transmembrane helix</keyword>
<evidence type="ECO:0000313" key="12">
    <source>
        <dbReference type="Proteomes" id="UP000070409"/>
    </source>
</evidence>
<feature type="transmembrane region" description="Helical" evidence="6">
    <location>
        <begin position="261"/>
        <end position="286"/>
    </location>
</feature>
<organism evidence="10 11">
    <name type="scientific">Tsukamurella pseudospumae</name>
    <dbReference type="NCBI Taxonomy" id="239498"/>
    <lineage>
        <taxon>Bacteria</taxon>
        <taxon>Bacillati</taxon>
        <taxon>Actinomycetota</taxon>
        <taxon>Actinomycetes</taxon>
        <taxon>Mycobacteriales</taxon>
        <taxon>Tsukamurellaceae</taxon>
        <taxon>Tsukamurella</taxon>
    </lineage>
</organism>
<evidence type="ECO:0000256" key="5">
    <source>
        <dbReference type="ARBA" id="ARBA00023136"/>
    </source>
</evidence>
<evidence type="ECO:0000256" key="3">
    <source>
        <dbReference type="ARBA" id="ARBA00022970"/>
    </source>
</evidence>
<dbReference type="RefSeq" id="WP_068569407.1">
    <property type="nucleotide sequence ID" value="NZ_LSRE01000001.1"/>
</dbReference>
<reference evidence="9 12" key="2">
    <citation type="submission" date="2016-02" db="EMBL/GenBank/DDBJ databases">
        <authorList>
            <person name="Teng J.L."/>
            <person name="Tang Y."/>
            <person name="Huang Y."/>
            <person name="Guo F."/>
            <person name="Wei W."/>
            <person name="Chen J.H."/>
            <person name="Wong S.Y."/>
            <person name="Lau S.K."/>
            <person name="Woo P.C."/>
        </authorList>
    </citation>
    <scope>NUCLEOTIDE SEQUENCE [LARGE SCALE GENOMIC DNA]</scope>
    <source>
        <strain evidence="9 12">JCM 13375</strain>
    </source>
</reference>
<proteinExistence type="inferred from homology"/>
<dbReference type="CDD" id="cd06261">
    <property type="entry name" value="TM_PBP2"/>
    <property type="match status" value="1"/>
</dbReference>
<dbReference type="PROSITE" id="PS50928">
    <property type="entry name" value="ABC_TM1"/>
    <property type="match status" value="1"/>
</dbReference>
<dbReference type="SUPFAM" id="SSF161098">
    <property type="entry name" value="MetI-like"/>
    <property type="match status" value="1"/>
</dbReference>
<evidence type="ECO:0000313" key="9">
    <source>
        <dbReference type="EMBL" id="KXP01539.1"/>
    </source>
</evidence>
<feature type="transmembrane region" description="Helical" evidence="6">
    <location>
        <begin position="36"/>
        <end position="56"/>
    </location>
</feature>
<accession>A0A138AWP7</accession>
<gene>
    <name evidence="10" type="ORF">AXK60_02645</name>
    <name evidence="9" type="ORF">AXK61_01680</name>
</gene>
<reference evidence="10" key="1">
    <citation type="submission" date="2016-02" db="EMBL/GenBank/DDBJ databases">
        <authorList>
            <person name="Teng J.L."/>
            <person name="Yang Y."/>
            <person name="Huang Y."/>
            <person name="Guo F."/>
            <person name="Wei W."/>
            <person name="Chen J.H."/>
            <person name="Wong S.Y."/>
            <person name="Lau S.K."/>
            <person name="Woo P.C."/>
        </authorList>
    </citation>
    <scope>NUCLEOTIDE SEQUENCE</scope>
    <source>
        <strain evidence="10">JCM 15929</strain>
    </source>
</reference>
<dbReference type="PANTHER" id="PTHR30614:SF0">
    <property type="entry name" value="L-CYSTINE TRANSPORT SYSTEM PERMEASE PROTEIN TCYL"/>
    <property type="match status" value="1"/>
</dbReference>
<keyword evidence="6" id="KW-0813">Transport</keyword>
<protein>
    <submittedName>
        <fullName evidence="10">ABC transporter permease</fullName>
    </submittedName>
</protein>
<feature type="transmembrane region" description="Helical" evidence="6">
    <location>
        <begin position="228"/>
        <end position="249"/>
    </location>
</feature>
<evidence type="ECO:0000259" key="8">
    <source>
        <dbReference type="PROSITE" id="PS50928"/>
    </source>
</evidence>
<feature type="region of interest" description="Disordered" evidence="7">
    <location>
        <begin position="314"/>
        <end position="334"/>
    </location>
</feature>
<evidence type="ECO:0000256" key="4">
    <source>
        <dbReference type="ARBA" id="ARBA00022989"/>
    </source>
</evidence>
<evidence type="ECO:0000256" key="2">
    <source>
        <dbReference type="ARBA" id="ARBA00022692"/>
    </source>
</evidence>
<dbReference type="InterPro" id="IPR000515">
    <property type="entry name" value="MetI-like"/>
</dbReference>
<evidence type="ECO:0000256" key="1">
    <source>
        <dbReference type="ARBA" id="ARBA00004141"/>
    </source>
</evidence>
<dbReference type="OrthoDB" id="92598at2"/>
<dbReference type="Gene3D" id="1.10.3720.10">
    <property type="entry name" value="MetI-like"/>
    <property type="match status" value="1"/>
</dbReference>
<comment type="similarity">
    <text evidence="6">Belongs to the binding-protein-dependent transport system permease family.</text>
</comment>
<dbReference type="GO" id="GO:0005886">
    <property type="term" value="C:plasma membrane"/>
    <property type="evidence" value="ECO:0007669"/>
    <property type="project" value="UniProtKB-SubCell"/>
</dbReference>
<reference evidence="11" key="3">
    <citation type="submission" date="2016-02" db="EMBL/GenBank/DDBJ databases">
        <authorList>
            <person name="Wen L."/>
            <person name="He K."/>
            <person name="Yang H."/>
        </authorList>
    </citation>
    <scope>NUCLEOTIDE SEQUENCE [LARGE SCALE GENOMIC DNA]</scope>
    <source>
        <strain evidence="11">JCM 15929</strain>
    </source>
</reference>
<feature type="transmembrane region" description="Helical" evidence="6">
    <location>
        <begin position="116"/>
        <end position="139"/>
    </location>
</feature>
<keyword evidence="12" id="KW-1185">Reference proteome</keyword>
<comment type="subcellular location">
    <subcellularLocation>
        <location evidence="6">Cell membrane</location>
        <topology evidence="6">Multi-pass membrane protein</topology>
    </subcellularLocation>
    <subcellularLocation>
        <location evidence="1">Membrane</location>
        <topology evidence="1">Multi-pass membrane protein</topology>
    </subcellularLocation>
</comment>
<dbReference type="EMBL" id="LSRE01000001">
    <property type="protein sequence ID" value="KXP01539.1"/>
    <property type="molecule type" value="Genomic_DNA"/>
</dbReference>
<comment type="caution">
    <text evidence="10">The sequence shown here is derived from an EMBL/GenBank/DDBJ whole genome shotgun (WGS) entry which is preliminary data.</text>
</comment>
<evidence type="ECO:0000313" key="11">
    <source>
        <dbReference type="Proteomes" id="UP000070258"/>
    </source>
</evidence>
<dbReference type="Pfam" id="PF00528">
    <property type="entry name" value="BPD_transp_1"/>
    <property type="match status" value="1"/>
</dbReference>
<dbReference type="AlphaFoldDB" id="A0A138AWP7"/>
<keyword evidence="2 6" id="KW-0812">Transmembrane</keyword>
<dbReference type="GO" id="GO:0006865">
    <property type="term" value="P:amino acid transport"/>
    <property type="evidence" value="ECO:0007669"/>
    <property type="project" value="UniProtKB-KW"/>
</dbReference>
<feature type="domain" description="ABC transmembrane type-1" evidence="8">
    <location>
        <begin position="77"/>
        <end position="283"/>
    </location>
</feature>
<dbReference type="EMBL" id="LSRF01000001">
    <property type="protein sequence ID" value="KXP14796.1"/>
    <property type="molecule type" value="Genomic_DNA"/>
</dbReference>
<evidence type="ECO:0000256" key="6">
    <source>
        <dbReference type="RuleBase" id="RU363032"/>
    </source>
</evidence>
<dbReference type="STRING" id="239498.AXK60_02645"/>
<feature type="transmembrane region" description="Helical" evidence="6">
    <location>
        <begin position="76"/>
        <end position="104"/>
    </location>
</feature>
<dbReference type="Proteomes" id="UP000070258">
    <property type="component" value="Unassembled WGS sequence"/>
</dbReference>
<keyword evidence="5 6" id="KW-0472">Membrane</keyword>
<evidence type="ECO:0000313" key="10">
    <source>
        <dbReference type="EMBL" id="KXP14796.1"/>
    </source>
</evidence>
<name>A0A138AWP7_9ACTN</name>
<dbReference type="Proteomes" id="UP000070409">
    <property type="component" value="Unassembled WGS sequence"/>
</dbReference>
<evidence type="ECO:0000256" key="7">
    <source>
        <dbReference type="SAM" id="MobiDB-lite"/>
    </source>
</evidence>
<dbReference type="InterPro" id="IPR035906">
    <property type="entry name" value="MetI-like_sf"/>
</dbReference>